<evidence type="ECO:0000256" key="2">
    <source>
        <dbReference type="PROSITE-ProRule" id="PRU00481"/>
    </source>
</evidence>
<dbReference type="PANTHER" id="PTHR31829">
    <property type="entry name" value="PYRIDOXAL 5'-PHOSPHATE SYNTHASE SUBUNIT SNZ1-RELATED"/>
    <property type="match status" value="1"/>
</dbReference>
<keyword evidence="5" id="KW-1185">Reference proteome</keyword>
<dbReference type="PROSITE" id="PS51129">
    <property type="entry name" value="PDXS_SNZ_2"/>
    <property type="match status" value="1"/>
</dbReference>
<dbReference type="Pfam" id="PF01680">
    <property type="entry name" value="SOR_SNZ"/>
    <property type="match status" value="1"/>
</dbReference>
<evidence type="ECO:0000259" key="3">
    <source>
        <dbReference type="Pfam" id="PF01680"/>
    </source>
</evidence>
<proteinExistence type="inferred from homology"/>
<dbReference type="Gene3D" id="3.20.20.70">
    <property type="entry name" value="Aldolase class I"/>
    <property type="match status" value="1"/>
</dbReference>
<evidence type="ECO:0000256" key="1">
    <source>
        <dbReference type="ARBA" id="ARBA00007281"/>
    </source>
</evidence>
<protein>
    <submittedName>
        <fullName evidence="4">Pyridoxal 5 -phosphate synthase-like subunit</fullName>
    </submittedName>
</protein>
<evidence type="ECO:0000313" key="4">
    <source>
        <dbReference type="EMBL" id="CAA2974185.1"/>
    </source>
</evidence>
<comment type="caution">
    <text evidence="4">The sequence shown here is derived from an EMBL/GenBank/DDBJ whole genome shotgun (WGS) entry which is preliminary data.</text>
</comment>
<comment type="similarity">
    <text evidence="1 2">Belongs to the PdxS/SNZ family.</text>
</comment>
<dbReference type="InterPro" id="IPR001852">
    <property type="entry name" value="PdxS/SNZ"/>
</dbReference>
<accession>A0A8S0R7D8</accession>
<dbReference type="Proteomes" id="UP000594638">
    <property type="component" value="Unassembled WGS sequence"/>
</dbReference>
<sequence length="73" mass="8074">MIRTRGDLKGSGNVVKMVRSVRILIGEIRQLNSMDEDEVSMFSKQIKAPYDIVAQTKQMGRLPVVHFVAGGVA</sequence>
<dbReference type="GO" id="GO:0008615">
    <property type="term" value="P:pyridoxine biosynthetic process"/>
    <property type="evidence" value="ECO:0007669"/>
    <property type="project" value="TreeGrafter"/>
</dbReference>
<name>A0A8S0R7D8_OLEEU</name>
<dbReference type="GO" id="GO:0016843">
    <property type="term" value="F:amine-lyase activity"/>
    <property type="evidence" value="ECO:0007669"/>
    <property type="project" value="TreeGrafter"/>
</dbReference>
<dbReference type="Gramene" id="OE9A053110T1">
    <property type="protein sequence ID" value="OE9A053110C1"/>
    <property type="gene ID" value="OE9A053110"/>
</dbReference>
<gene>
    <name evidence="4" type="ORF">OLEA9_A053110</name>
</gene>
<dbReference type="PANTHER" id="PTHR31829:SF2">
    <property type="entry name" value="PYRIDOXAL 5'-PHOSPHATE SYNTHASE-LIKE SUBUNIT PDX1.2"/>
    <property type="match status" value="1"/>
</dbReference>
<dbReference type="InterPro" id="IPR033755">
    <property type="entry name" value="PdxS/SNZ_N"/>
</dbReference>
<feature type="domain" description="PdxS/SNZ N-terminal" evidence="3">
    <location>
        <begin position="1"/>
        <end position="69"/>
    </location>
</feature>
<dbReference type="GO" id="GO:0006520">
    <property type="term" value="P:amino acid metabolic process"/>
    <property type="evidence" value="ECO:0007669"/>
    <property type="project" value="TreeGrafter"/>
</dbReference>
<dbReference type="EMBL" id="CACTIH010002153">
    <property type="protein sequence ID" value="CAA2974185.1"/>
    <property type="molecule type" value="Genomic_DNA"/>
</dbReference>
<dbReference type="OrthoDB" id="1931010at2759"/>
<dbReference type="AlphaFoldDB" id="A0A8S0R7D8"/>
<reference evidence="4 5" key="1">
    <citation type="submission" date="2019-12" db="EMBL/GenBank/DDBJ databases">
        <authorList>
            <person name="Alioto T."/>
            <person name="Alioto T."/>
            <person name="Gomez Garrido J."/>
        </authorList>
    </citation>
    <scope>NUCLEOTIDE SEQUENCE [LARGE SCALE GENOMIC DNA]</scope>
</reference>
<dbReference type="GO" id="GO:0042823">
    <property type="term" value="P:pyridoxal phosphate biosynthetic process"/>
    <property type="evidence" value="ECO:0007669"/>
    <property type="project" value="InterPro"/>
</dbReference>
<organism evidence="4 5">
    <name type="scientific">Olea europaea subsp. europaea</name>
    <dbReference type="NCBI Taxonomy" id="158383"/>
    <lineage>
        <taxon>Eukaryota</taxon>
        <taxon>Viridiplantae</taxon>
        <taxon>Streptophyta</taxon>
        <taxon>Embryophyta</taxon>
        <taxon>Tracheophyta</taxon>
        <taxon>Spermatophyta</taxon>
        <taxon>Magnoliopsida</taxon>
        <taxon>eudicotyledons</taxon>
        <taxon>Gunneridae</taxon>
        <taxon>Pentapetalae</taxon>
        <taxon>asterids</taxon>
        <taxon>lamiids</taxon>
        <taxon>Lamiales</taxon>
        <taxon>Oleaceae</taxon>
        <taxon>Oleeae</taxon>
        <taxon>Olea</taxon>
    </lineage>
</organism>
<dbReference type="InterPro" id="IPR013785">
    <property type="entry name" value="Aldolase_TIM"/>
</dbReference>
<evidence type="ECO:0000313" key="5">
    <source>
        <dbReference type="Proteomes" id="UP000594638"/>
    </source>
</evidence>